<organism evidence="2 3">
    <name type="scientific">Desulfuromonas versatilis</name>
    <dbReference type="NCBI Taxonomy" id="2802975"/>
    <lineage>
        <taxon>Bacteria</taxon>
        <taxon>Pseudomonadati</taxon>
        <taxon>Thermodesulfobacteriota</taxon>
        <taxon>Desulfuromonadia</taxon>
        <taxon>Desulfuromonadales</taxon>
        <taxon>Desulfuromonadaceae</taxon>
        <taxon>Desulfuromonas</taxon>
    </lineage>
</organism>
<protein>
    <recommendedName>
        <fullName evidence="1">Bro-N domain-containing protein</fullName>
    </recommendedName>
</protein>
<evidence type="ECO:0000313" key="2">
    <source>
        <dbReference type="EMBL" id="BCR03072.1"/>
    </source>
</evidence>
<feature type="domain" description="Bro-N" evidence="1">
    <location>
        <begin position="11"/>
        <end position="104"/>
    </location>
</feature>
<dbReference type="InterPro" id="IPR003497">
    <property type="entry name" value="BRO_N_domain"/>
</dbReference>
<proteinExistence type="predicted"/>
<dbReference type="EMBL" id="AP024355">
    <property type="protein sequence ID" value="BCR03072.1"/>
    <property type="molecule type" value="Genomic_DNA"/>
</dbReference>
<keyword evidence="3" id="KW-1185">Reference proteome</keyword>
<evidence type="ECO:0000259" key="1">
    <source>
        <dbReference type="PROSITE" id="PS51750"/>
    </source>
</evidence>
<evidence type="ECO:0000313" key="3">
    <source>
        <dbReference type="Proteomes" id="UP001319827"/>
    </source>
</evidence>
<dbReference type="Pfam" id="PF02498">
    <property type="entry name" value="Bro-N"/>
    <property type="match status" value="1"/>
</dbReference>
<accession>A0ABM8HR58</accession>
<dbReference type="PROSITE" id="PS51750">
    <property type="entry name" value="BRO_N"/>
    <property type="match status" value="1"/>
</dbReference>
<reference evidence="2 3" key="1">
    <citation type="journal article" date="2016" name="C (Basel)">
        <title>Selective Growth of and Electricity Production by Marine Exoelectrogenic Bacteria in Self-Aggregated Hydrogel of Microbially Reduced Graphene Oxide.</title>
        <authorList>
            <person name="Yoshida N."/>
            <person name="Goto Y."/>
            <person name="Miyata Y."/>
        </authorList>
    </citation>
    <scope>NUCLEOTIDE SEQUENCE [LARGE SCALE GENOMIC DNA]</scope>
    <source>
        <strain evidence="2 3">NIT-T3</strain>
    </source>
</reference>
<name>A0ABM8HR58_9BACT</name>
<dbReference type="RefSeq" id="WP_221250550.1">
    <property type="nucleotide sequence ID" value="NZ_AP024355.1"/>
</dbReference>
<dbReference type="SMART" id="SM01040">
    <property type="entry name" value="Bro-N"/>
    <property type="match status" value="1"/>
</dbReference>
<reference evidence="2 3" key="2">
    <citation type="journal article" date="2021" name="Int. J. Syst. Evol. Microbiol.">
        <title>Isolation and Polyphasic Characterization of Desulfuromonas versatilis sp. Nov., an Electrogenic Bacteria Capable of Versatile Metabolism Isolated from a Graphene Oxide-Reducing Enrichment Culture.</title>
        <authorList>
            <person name="Xie L."/>
            <person name="Yoshida N."/>
            <person name="Ishii S."/>
            <person name="Meng L."/>
        </authorList>
    </citation>
    <scope>NUCLEOTIDE SEQUENCE [LARGE SCALE GENOMIC DNA]</scope>
    <source>
        <strain evidence="2 3">NIT-T3</strain>
    </source>
</reference>
<dbReference type="Proteomes" id="UP001319827">
    <property type="component" value="Chromosome"/>
</dbReference>
<sequence length="106" mass="12350">MNIEQLTGIDMNLVEQVVHEGRRYYKAKDICGFLGMRNPSYAMRYLKPEEKIKARSNNGVRNFSMWFVSESGVYKLVLKSRSRRAARIRNLICESLLPQMTAMRTS</sequence>
<gene>
    <name evidence="2" type="ORF">DESUT3_01410</name>
</gene>